<evidence type="ECO:0000313" key="1">
    <source>
        <dbReference type="EMBL" id="MDR7326581.1"/>
    </source>
</evidence>
<dbReference type="AlphaFoldDB" id="A0AAE3ZVK0"/>
<reference evidence="1 2" key="1">
    <citation type="submission" date="2023-07" db="EMBL/GenBank/DDBJ databases">
        <title>Sequencing the genomes of 1000 actinobacteria strains.</title>
        <authorList>
            <person name="Klenk H.-P."/>
        </authorList>
    </citation>
    <scope>NUCLEOTIDE SEQUENCE [LARGE SCALE GENOMIC DNA]</scope>
    <source>
        <strain evidence="1 2">DSM 44711</strain>
    </source>
</reference>
<gene>
    <name evidence="1" type="ORF">J2S44_006831</name>
</gene>
<accession>A0AAE3ZVK0</accession>
<keyword evidence="2" id="KW-1185">Reference proteome</keyword>
<name>A0AAE3ZVK0_9ACTN</name>
<organism evidence="1 2">
    <name type="scientific">Catenuloplanes niger</name>
    <dbReference type="NCBI Taxonomy" id="587534"/>
    <lineage>
        <taxon>Bacteria</taxon>
        <taxon>Bacillati</taxon>
        <taxon>Actinomycetota</taxon>
        <taxon>Actinomycetes</taxon>
        <taxon>Micromonosporales</taxon>
        <taxon>Micromonosporaceae</taxon>
        <taxon>Catenuloplanes</taxon>
    </lineage>
</organism>
<dbReference type="Proteomes" id="UP001183629">
    <property type="component" value="Unassembled WGS sequence"/>
</dbReference>
<comment type="caution">
    <text evidence="1">The sequence shown here is derived from an EMBL/GenBank/DDBJ whole genome shotgun (WGS) entry which is preliminary data.</text>
</comment>
<proteinExistence type="predicted"/>
<evidence type="ECO:0000313" key="2">
    <source>
        <dbReference type="Proteomes" id="UP001183629"/>
    </source>
</evidence>
<sequence length="69" mass="7830">MKQAWRKSVRTSDAEMNLEEHYERKRVDSARDYCVATMRATLGRGRFPAALAIQTVEEATAAQKSLLSK</sequence>
<dbReference type="EMBL" id="JAVDYC010000001">
    <property type="protein sequence ID" value="MDR7326581.1"/>
    <property type="molecule type" value="Genomic_DNA"/>
</dbReference>
<protein>
    <submittedName>
        <fullName evidence="1">Uncharacterized protein</fullName>
    </submittedName>
</protein>